<sequence length="163" mass="18156">MDSQKRLRSSKRKGSGPQCKVDSNNDDEEEEGYSSDGTASLAATQKNVWSAYSNDGEDKDDRAASTMTLVDLWRRGCEIAYLLDRAHASNSNADVERDWIGRRPWIETRLSRTTRMAIIPSVLEAATAAATTAKRVLESLGSLVWAHMRTTPPEDDYSEFGRP</sequence>
<dbReference type="Proteomes" id="UP000078512">
    <property type="component" value="Unassembled WGS sequence"/>
</dbReference>
<keyword evidence="3" id="KW-1185">Reference proteome</keyword>
<protein>
    <submittedName>
        <fullName evidence="2">Uncharacterized protein</fullName>
    </submittedName>
</protein>
<dbReference type="AlphaFoldDB" id="A0A197KDV3"/>
<accession>A0A197KDV3</accession>
<feature type="compositionally biased region" description="Basic residues" evidence="1">
    <location>
        <begin position="1"/>
        <end position="14"/>
    </location>
</feature>
<proteinExistence type="predicted"/>
<gene>
    <name evidence="2" type="ORF">K457DRAFT_27604</name>
</gene>
<evidence type="ECO:0000313" key="2">
    <source>
        <dbReference type="EMBL" id="OAQ35358.1"/>
    </source>
</evidence>
<evidence type="ECO:0000313" key="3">
    <source>
        <dbReference type="Proteomes" id="UP000078512"/>
    </source>
</evidence>
<feature type="compositionally biased region" description="Acidic residues" evidence="1">
    <location>
        <begin position="24"/>
        <end position="33"/>
    </location>
</feature>
<reference evidence="2 3" key="1">
    <citation type="submission" date="2016-05" db="EMBL/GenBank/DDBJ databases">
        <title>Genome sequencing reveals origins of a unique bacterial endosymbiosis in the earliest lineages of terrestrial Fungi.</title>
        <authorList>
            <consortium name="DOE Joint Genome Institute"/>
            <person name="Uehling J."/>
            <person name="Gryganskyi A."/>
            <person name="Hameed K."/>
            <person name="Tschaplinski T."/>
            <person name="Misztal P."/>
            <person name="Wu S."/>
            <person name="Desiro A."/>
            <person name="Vande Pol N."/>
            <person name="Du Z.-Y."/>
            <person name="Zienkiewicz A."/>
            <person name="Zienkiewicz K."/>
            <person name="Morin E."/>
            <person name="Tisserant E."/>
            <person name="Splivallo R."/>
            <person name="Hainaut M."/>
            <person name="Henrissat B."/>
            <person name="Ohm R."/>
            <person name="Kuo A."/>
            <person name="Yan J."/>
            <person name="Lipzen A."/>
            <person name="Nolan M."/>
            <person name="Labutti K."/>
            <person name="Barry K."/>
            <person name="Goldstein A."/>
            <person name="Labbe J."/>
            <person name="Schadt C."/>
            <person name="Tuskan G."/>
            <person name="Grigoriev I."/>
            <person name="Martin F."/>
            <person name="Vilgalys R."/>
            <person name="Bonito G."/>
        </authorList>
    </citation>
    <scope>NUCLEOTIDE SEQUENCE [LARGE SCALE GENOMIC DNA]</scope>
    <source>
        <strain evidence="2 3">AG-77</strain>
    </source>
</reference>
<name>A0A197KDV3_9FUNG</name>
<evidence type="ECO:0000256" key="1">
    <source>
        <dbReference type="SAM" id="MobiDB-lite"/>
    </source>
</evidence>
<organism evidence="2 3">
    <name type="scientific">Linnemannia elongata AG-77</name>
    <dbReference type="NCBI Taxonomy" id="1314771"/>
    <lineage>
        <taxon>Eukaryota</taxon>
        <taxon>Fungi</taxon>
        <taxon>Fungi incertae sedis</taxon>
        <taxon>Mucoromycota</taxon>
        <taxon>Mortierellomycotina</taxon>
        <taxon>Mortierellomycetes</taxon>
        <taxon>Mortierellales</taxon>
        <taxon>Mortierellaceae</taxon>
        <taxon>Linnemannia</taxon>
    </lineage>
</organism>
<dbReference type="EMBL" id="KV442014">
    <property type="protein sequence ID" value="OAQ35358.1"/>
    <property type="molecule type" value="Genomic_DNA"/>
</dbReference>
<feature type="region of interest" description="Disordered" evidence="1">
    <location>
        <begin position="1"/>
        <end position="40"/>
    </location>
</feature>